<evidence type="ECO:0000313" key="2">
    <source>
        <dbReference type="Proteomes" id="UP001064048"/>
    </source>
</evidence>
<proteinExistence type="predicted"/>
<evidence type="ECO:0000313" key="1">
    <source>
        <dbReference type="EMBL" id="KAI8428114.1"/>
    </source>
</evidence>
<comment type="caution">
    <text evidence="1">The sequence shown here is derived from an EMBL/GenBank/DDBJ whole genome shotgun (WGS) entry which is preliminary data.</text>
</comment>
<keyword evidence="2" id="KW-1185">Reference proteome</keyword>
<gene>
    <name evidence="1" type="ORF">MSG28_002378</name>
</gene>
<dbReference type="Proteomes" id="UP001064048">
    <property type="component" value="Chromosome 3"/>
</dbReference>
<dbReference type="EMBL" id="CM046103">
    <property type="protein sequence ID" value="KAI8428114.1"/>
    <property type="molecule type" value="Genomic_DNA"/>
</dbReference>
<name>A0ACC0JVE8_CHOFU</name>
<reference evidence="1 2" key="1">
    <citation type="journal article" date="2022" name="Genome Biol. Evol.">
        <title>The Spruce Budworm Genome: Reconstructing the Evolutionary History of Antifreeze Proteins.</title>
        <authorList>
            <person name="Beliveau C."/>
            <person name="Gagne P."/>
            <person name="Picq S."/>
            <person name="Vernygora O."/>
            <person name="Keeling C.I."/>
            <person name="Pinkney K."/>
            <person name="Doucet D."/>
            <person name="Wen F."/>
            <person name="Johnston J.S."/>
            <person name="Maaroufi H."/>
            <person name="Boyle B."/>
            <person name="Laroche J."/>
            <person name="Dewar K."/>
            <person name="Juretic N."/>
            <person name="Blackburn G."/>
            <person name="Nisole A."/>
            <person name="Brunet B."/>
            <person name="Brandao M."/>
            <person name="Lumley L."/>
            <person name="Duan J."/>
            <person name="Quan G."/>
            <person name="Lucarotti C.J."/>
            <person name="Roe A.D."/>
            <person name="Sperling F.A.H."/>
            <person name="Levesque R.C."/>
            <person name="Cusson M."/>
        </authorList>
    </citation>
    <scope>NUCLEOTIDE SEQUENCE [LARGE SCALE GENOMIC DNA]</scope>
    <source>
        <strain evidence="1">Glfc:IPQL:Cfum</strain>
    </source>
</reference>
<accession>A0ACC0JVE8</accession>
<protein>
    <submittedName>
        <fullName evidence="1">Uncharacterized protein</fullName>
    </submittedName>
</protein>
<organism evidence="1 2">
    <name type="scientific">Choristoneura fumiferana</name>
    <name type="common">Spruce budworm moth</name>
    <name type="synonym">Archips fumiferana</name>
    <dbReference type="NCBI Taxonomy" id="7141"/>
    <lineage>
        <taxon>Eukaryota</taxon>
        <taxon>Metazoa</taxon>
        <taxon>Ecdysozoa</taxon>
        <taxon>Arthropoda</taxon>
        <taxon>Hexapoda</taxon>
        <taxon>Insecta</taxon>
        <taxon>Pterygota</taxon>
        <taxon>Neoptera</taxon>
        <taxon>Endopterygota</taxon>
        <taxon>Lepidoptera</taxon>
        <taxon>Glossata</taxon>
        <taxon>Ditrysia</taxon>
        <taxon>Tortricoidea</taxon>
        <taxon>Tortricidae</taxon>
        <taxon>Tortricinae</taxon>
        <taxon>Choristoneura</taxon>
    </lineage>
</organism>
<sequence length="176" mass="19712">MLRARRQQEHLWMLRRGRAARNWRCQESSLRSVNESARAAEQKAHMHTHAAAHAAGGGGLRCQERSLSRSAGGRASWFAGLRSCRSVLRLMSGVNSIRSHAELTACACATFWPGTVACSTSSRVGKALFESVKSVLFRSPTSDYASPDRCIYNYLFTNSRQCESRKQDKRDSNDYH</sequence>